<feature type="domain" description="TauD/TfdA-like" evidence="7">
    <location>
        <begin position="156"/>
        <end position="314"/>
    </location>
</feature>
<dbReference type="AlphaFoldDB" id="A0A1M7PQN6"/>
<evidence type="ECO:0000256" key="1">
    <source>
        <dbReference type="ARBA" id="ARBA00008425"/>
    </source>
</evidence>
<evidence type="ECO:0000256" key="2">
    <source>
        <dbReference type="ARBA" id="ARBA00022723"/>
    </source>
</evidence>
<dbReference type="OrthoDB" id="3872700at2"/>
<dbReference type="SUPFAM" id="SSF51197">
    <property type="entry name" value="Clavaminate synthase-like"/>
    <property type="match status" value="1"/>
</dbReference>
<evidence type="ECO:0000256" key="3">
    <source>
        <dbReference type="ARBA" id="ARBA00023002"/>
    </source>
</evidence>
<keyword evidence="2 5" id="KW-0479">Metal-binding</keyword>
<keyword evidence="4 5" id="KW-0408">Iron</keyword>
<feature type="compositionally biased region" description="Low complexity" evidence="6">
    <location>
        <begin position="10"/>
        <end position="21"/>
    </location>
</feature>
<dbReference type="EMBL" id="FRBI01000025">
    <property type="protein sequence ID" value="SHN19651.1"/>
    <property type="molecule type" value="Genomic_DNA"/>
</dbReference>
<feature type="region of interest" description="Disordered" evidence="6">
    <location>
        <begin position="1"/>
        <end position="28"/>
    </location>
</feature>
<evidence type="ECO:0000313" key="9">
    <source>
        <dbReference type="Proteomes" id="UP000184111"/>
    </source>
</evidence>
<dbReference type="Proteomes" id="UP000184111">
    <property type="component" value="Unassembled WGS sequence"/>
</dbReference>
<protein>
    <submittedName>
        <fullName evidence="8">Taurine catabolism dioxygenase TauD, TfdA family</fullName>
    </submittedName>
</protein>
<evidence type="ECO:0000256" key="4">
    <source>
        <dbReference type="ARBA" id="ARBA00023004"/>
    </source>
</evidence>
<reference evidence="8 9" key="1">
    <citation type="submission" date="2016-11" db="EMBL/GenBank/DDBJ databases">
        <authorList>
            <person name="Jaros S."/>
            <person name="Januszkiewicz K."/>
            <person name="Wedrychowicz H."/>
        </authorList>
    </citation>
    <scope>NUCLEOTIDE SEQUENCE [LARGE SCALE GENOMIC DNA]</scope>
    <source>
        <strain evidence="8 9">CGMCC 4.2025</strain>
    </source>
</reference>
<dbReference type="InterPro" id="IPR042098">
    <property type="entry name" value="TauD-like_sf"/>
</dbReference>
<accession>A0A1M7PQN6</accession>
<sequence>MTTHHVTDQPPATKPATAPATLQDPAPADSVLLLDPDERSALAAATQALTADPRTEPLRFCRQARHAAAAVPPRVRDRLAAFSWGTVDNGHLLIAGLPLPPHIPPTPPDNRNCVAGTTVTSRAQALLNECVGHTLAYEAEGHGWLFQDMVPSRALATSQTSQSSAAELELHTEQAFSPLLPDWISLACLRGQPDALTYLLPARELCAALTADERRALREQRWTTTVDASFLTDGHAFALGTRRGPLAILHGAEDDPFVVFDHDLMRGTSALAELLRERIQEIYQARRIGLSLRPGHMLLVDNRRAMHGRSVFTPRYDGTDRFVSRSFVTADPARTRHARPGNGRTVSAAFS</sequence>
<dbReference type="STRING" id="310782.SAMN05216499_12514"/>
<feature type="binding site" evidence="5">
    <location>
        <position position="307"/>
    </location>
    <ligand>
        <name>Fe cation</name>
        <dbReference type="ChEBI" id="CHEBI:24875"/>
    </ligand>
</feature>
<dbReference type="PIRSF" id="PIRSF019543">
    <property type="entry name" value="Clavaminate_syn"/>
    <property type="match status" value="1"/>
</dbReference>
<comment type="similarity">
    <text evidence="1">Belongs to the clavaminate synthase family.</text>
</comment>
<keyword evidence="8" id="KW-0223">Dioxygenase</keyword>
<organism evidence="8 9">
    <name type="scientific">Actinacidiphila paucisporea</name>
    <dbReference type="NCBI Taxonomy" id="310782"/>
    <lineage>
        <taxon>Bacteria</taxon>
        <taxon>Bacillati</taxon>
        <taxon>Actinomycetota</taxon>
        <taxon>Actinomycetes</taxon>
        <taxon>Kitasatosporales</taxon>
        <taxon>Streptomycetaceae</taxon>
        <taxon>Actinacidiphila</taxon>
    </lineage>
</organism>
<gene>
    <name evidence="8" type="ORF">SAMN05216499_12514</name>
</gene>
<dbReference type="RefSeq" id="WP_073501844.1">
    <property type="nucleotide sequence ID" value="NZ_FRBI01000025.1"/>
</dbReference>
<keyword evidence="3" id="KW-0560">Oxidoreductase</keyword>
<evidence type="ECO:0000259" key="7">
    <source>
        <dbReference type="Pfam" id="PF02668"/>
    </source>
</evidence>
<evidence type="ECO:0000256" key="6">
    <source>
        <dbReference type="SAM" id="MobiDB-lite"/>
    </source>
</evidence>
<dbReference type="GO" id="GO:0051213">
    <property type="term" value="F:dioxygenase activity"/>
    <property type="evidence" value="ECO:0007669"/>
    <property type="project" value="UniProtKB-KW"/>
</dbReference>
<dbReference type="Pfam" id="PF02668">
    <property type="entry name" value="TauD"/>
    <property type="match status" value="1"/>
</dbReference>
<keyword evidence="9" id="KW-1185">Reference proteome</keyword>
<evidence type="ECO:0000256" key="5">
    <source>
        <dbReference type="PIRSR" id="PIRSR019543-2"/>
    </source>
</evidence>
<dbReference type="Gene3D" id="3.60.130.10">
    <property type="entry name" value="Clavaminate synthase-like"/>
    <property type="match status" value="1"/>
</dbReference>
<dbReference type="InterPro" id="IPR003819">
    <property type="entry name" value="TauD/TfdA-like"/>
</dbReference>
<dbReference type="GO" id="GO:0005506">
    <property type="term" value="F:iron ion binding"/>
    <property type="evidence" value="ECO:0007669"/>
    <property type="project" value="InterPro"/>
</dbReference>
<proteinExistence type="inferred from homology"/>
<evidence type="ECO:0000313" key="8">
    <source>
        <dbReference type="EMBL" id="SHN19651.1"/>
    </source>
</evidence>
<dbReference type="InterPro" id="IPR014503">
    <property type="entry name" value="Clavaminate_syn-like"/>
</dbReference>
<name>A0A1M7PQN6_9ACTN</name>